<evidence type="ECO:0000313" key="4">
    <source>
        <dbReference type="EMBL" id="KAG6524930.1"/>
    </source>
</evidence>
<evidence type="ECO:0000256" key="1">
    <source>
        <dbReference type="SAM" id="MobiDB-lite"/>
    </source>
</evidence>
<organism evidence="4 5">
    <name type="scientific">Zingiber officinale</name>
    <name type="common">Ginger</name>
    <name type="synonym">Amomum zingiber</name>
    <dbReference type="NCBI Taxonomy" id="94328"/>
    <lineage>
        <taxon>Eukaryota</taxon>
        <taxon>Viridiplantae</taxon>
        <taxon>Streptophyta</taxon>
        <taxon>Embryophyta</taxon>
        <taxon>Tracheophyta</taxon>
        <taxon>Spermatophyta</taxon>
        <taxon>Magnoliopsida</taxon>
        <taxon>Liliopsida</taxon>
        <taxon>Zingiberales</taxon>
        <taxon>Zingiberaceae</taxon>
        <taxon>Zingiber</taxon>
    </lineage>
</organism>
<evidence type="ECO:0000256" key="2">
    <source>
        <dbReference type="SAM" id="Phobius"/>
    </source>
</evidence>
<keyword evidence="2" id="KW-1133">Transmembrane helix</keyword>
<feature type="region of interest" description="Disordered" evidence="1">
    <location>
        <begin position="280"/>
        <end position="300"/>
    </location>
</feature>
<feature type="domain" description="STICHEL DnaA-N-like alpha-beta" evidence="3">
    <location>
        <begin position="128"/>
        <end position="183"/>
    </location>
</feature>
<keyword evidence="5" id="KW-1185">Reference proteome</keyword>
<name>A0A8J5HFF2_ZINOF</name>
<accession>A0A8J5HFF2</accession>
<dbReference type="InterPro" id="IPR054506">
    <property type="entry name" value="DnaA_N-like_STI"/>
</dbReference>
<dbReference type="EMBL" id="JACMSC010000004">
    <property type="protein sequence ID" value="KAG6524930.1"/>
    <property type="molecule type" value="Genomic_DNA"/>
</dbReference>
<comment type="caution">
    <text evidence="4">The sequence shown here is derived from an EMBL/GenBank/DDBJ whole genome shotgun (WGS) entry which is preliminary data.</text>
</comment>
<dbReference type="AlphaFoldDB" id="A0A8J5HFF2"/>
<feature type="compositionally biased region" description="Basic and acidic residues" evidence="1">
    <location>
        <begin position="289"/>
        <end position="299"/>
    </location>
</feature>
<feature type="transmembrane region" description="Helical" evidence="2">
    <location>
        <begin position="42"/>
        <end position="65"/>
    </location>
</feature>
<sequence>MFRLSSKVWAVVGSQRRHNPMATSARSWWGCRTTRYYFPLSWFAYAFLHLLFSSISSLTLFSPLASSDIGMQKLRGALKVLSDTEKQLRSSKNQATWLTVALLQLSTLESSPFTEVNSSRPSLEMPYLRDDAKLSTTNAWDGVTVAEIEFYNPEHVSRAAKSQELIACALQHVLGRNLEVRIKFVPKSIRKVAKTNKSTFSLLNCSGRKKELSLSTISDEGEIDTSEMIENSSKIYSSHHSRKFSPFASQSAGDQLANGVEMKEMISPTTDDNAHYAESEAAADGQGKVQKDAKVEADPSGKLGEMSEYVRVPKPEIQPNCFPRRLKFQRRFFSSNTAPTICLRIPQQNRSELSIPDNEASETYFCMYDPYTQNSSSASHFTCSSREENIFTVNCMDDALCKACSSGTDCFASIISQ</sequence>
<dbReference type="Pfam" id="PF23007">
    <property type="entry name" value="DnaA_N-like_STI"/>
    <property type="match status" value="1"/>
</dbReference>
<evidence type="ECO:0000259" key="3">
    <source>
        <dbReference type="Pfam" id="PF23007"/>
    </source>
</evidence>
<gene>
    <name evidence="4" type="ORF">ZIOFF_014875</name>
</gene>
<keyword evidence="2" id="KW-0472">Membrane</keyword>
<protein>
    <recommendedName>
        <fullName evidence="3">STICHEL DnaA-N-like alpha-beta domain-containing protein</fullName>
    </recommendedName>
</protein>
<dbReference type="Proteomes" id="UP000734854">
    <property type="component" value="Unassembled WGS sequence"/>
</dbReference>
<proteinExistence type="predicted"/>
<evidence type="ECO:0000313" key="5">
    <source>
        <dbReference type="Proteomes" id="UP000734854"/>
    </source>
</evidence>
<reference evidence="4 5" key="1">
    <citation type="submission" date="2020-08" db="EMBL/GenBank/DDBJ databases">
        <title>Plant Genome Project.</title>
        <authorList>
            <person name="Zhang R.-G."/>
        </authorList>
    </citation>
    <scope>NUCLEOTIDE SEQUENCE [LARGE SCALE GENOMIC DNA]</scope>
    <source>
        <tissue evidence="4">Rhizome</tissue>
    </source>
</reference>
<keyword evidence="2" id="KW-0812">Transmembrane</keyword>